<keyword evidence="3" id="KW-0175">Coiled coil</keyword>
<dbReference type="InterPro" id="IPR058625">
    <property type="entry name" value="MdtA-like_BSH"/>
</dbReference>
<gene>
    <name evidence="7" type="ORF">G7Y85_10845</name>
</gene>
<comment type="similarity">
    <text evidence="2">Belongs to the membrane fusion protein (MFP) (TC 8.A.1) family.</text>
</comment>
<dbReference type="Pfam" id="PF25954">
    <property type="entry name" value="Beta-barrel_RND_2"/>
    <property type="match status" value="1"/>
</dbReference>
<dbReference type="SUPFAM" id="SSF111369">
    <property type="entry name" value="HlyD-like secretion proteins"/>
    <property type="match status" value="1"/>
</dbReference>
<dbReference type="PANTHER" id="PTHR32347:SF23">
    <property type="entry name" value="BLL5650 PROTEIN"/>
    <property type="match status" value="1"/>
</dbReference>
<feature type="domain" description="Multidrug resistance protein MdtA-like barrel-sandwich hybrid" evidence="5">
    <location>
        <begin position="473"/>
        <end position="665"/>
    </location>
</feature>
<keyword evidence="8" id="KW-1185">Reference proteome</keyword>
<feature type="transmembrane region" description="Helical" evidence="4">
    <location>
        <begin position="176"/>
        <end position="195"/>
    </location>
</feature>
<keyword evidence="4" id="KW-1133">Transmembrane helix</keyword>
<dbReference type="GO" id="GO:0030313">
    <property type="term" value="C:cell envelope"/>
    <property type="evidence" value="ECO:0007669"/>
    <property type="project" value="UniProtKB-SubCell"/>
</dbReference>
<comment type="subcellular location">
    <subcellularLocation>
        <location evidence="1">Cell envelope</location>
    </subcellularLocation>
</comment>
<feature type="domain" description="CusB-like beta-barrel" evidence="6">
    <location>
        <begin position="675"/>
        <end position="749"/>
    </location>
</feature>
<accession>A0A6M2BS05</accession>
<feature type="transmembrane region" description="Helical" evidence="4">
    <location>
        <begin position="302"/>
        <end position="320"/>
    </location>
</feature>
<dbReference type="InterPro" id="IPR050465">
    <property type="entry name" value="UPF0194_transport"/>
</dbReference>
<organism evidence="7 8">
    <name type="scientific">Solimonas terrae</name>
    <dbReference type="NCBI Taxonomy" id="1396819"/>
    <lineage>
        <taxon>Bacteria</taxon>
        <taxon>Pseudomonadati</taxon>
        <taxon>Pseudomonadota</taxon>
        <taxon>Gammaproteobacteria</taxon>
        <taxon>Nevskiales</taxon>
        <taxon>Nevskiaceae</taxon>
        <taxon>Solimonas</taxon>
    </lineage>
</organism>
<dbReference type="InterPro" id="IPR058792">
    <property type="entry name" value="Beta-barrel_RND_2"/>
</dbReference>
<feature type="transmembrane region" description="Helical" evidence="4">
    <location>
        <begin position="210"/>
        <end position="228"/>
    </location>
</feature>
<evidence type="ECO:0000313" key="8">
    <source>
        <dbReference type="Proteomes" id="UP000472676"/>
    </source>
</evidence>
<keyword evidence="4" id="KW-0812">Transmembrane</keyword>
<dbReference type="Proteomes" id="UP000472676">
    <property type="component" value="Unassembled WGS sequence"/>
</dbReference>
<comment type="caution">
    <text evidence="7">The sequence shown here is derived from an EMBL/GenBank/DDBJ whole genome shotgun (WGS) entry which is preliminary data.</text>
</comment>
<evidence type="ECO:0000256" key="1">
    <source>
        <dbReference type="ARBA" id="ARBA00004196"/>
    </source>
</evidence>
<evidence type="ECO:0000256" key="4">
    <source>
        <dbReference type="SAM" id="Phobius"/>
    </source>
</evidence>
<feature type="transmembrane region" description="Helical" evidence="4">
    <location>
        <begin position="400"/>
        <end position="420"/>
    </location>
</feature>
<evidence type="ECO:0000259" key="5">
    <source>
        <dbReference type="Pfam" id="PF25917"/>
    </source>
</evidence>
<sequence>MAMFGSRYRRLSVSRSRELDGGRIELIGGIEGEPPLILNADEYRLAQLFDGARSAAAVNAEAAKQFTPVPNAAQIEAYAAELAVHGLLEPGYAEALPSPTVTEPQIDIAGARFDSGPLLASTLPGSLAGPGLMDGLLGIVVDERGRQRPLLHALGAAPWLAIGSVLNWPLRNAASLTAFVLLAAAAVYGVVHHYLDAGDSLLLMLQPARWPLLVLFSFVAVQVFGTAARAAAIRQQAGVEPVIGFIRGPLGIPLLHVDTGGAAERAPRPQRMRIVGAGLTSMAALAIGAALIWMMSWRVRPLLAGLSIVVSLIATIALLLRANPLVRRDGYFLLAQHFGIPDLREQAGASWFNYFRRGWVGQQRVLSSSTLLTYWALVIAFIVLVLFLFSRVAALLLDRYRGPGFVILLVVMGVIVSQTFRNSREGTNLDLGKLPGKSWYVRWAALLVAVAVISVIPYRYDPSGDLLVLPGDRADVRALIAGDVREVLVKEGDLVKAGDVLAKISDDEERAQVAVAQAKLAQAKADLALAKKGSKAEEIQVAESAVDTARQRAEVSAQQAQRLATAYRHNSVTAQEYERARGQAEVDQKTLVETQSKLDLVRSGADAERLDALEAQMHEAAATLAYARQQLTYTEIKAPIAGRVVSGTLLFARGSYLNRGDQLAVIEDAQLRLAEVKLPESSIDQVRDGSHAWGKVWAFPNGTFDGKVRSIAPSAEVGPYGKIVRVQLELQDPDHQLLPGMTGNAKVAGHWYPAIFVFSRALLRFLFVEVWSWIP</sequence>
<protein>
    <submittedName>
        <fullName evidence="7">HlyD family efflux transporter periplasmic adaptor subunit</fullName>
    </submittedName>
</protein>
<evidence type="ECO:0000313" key="7">
    <source>
        <dbReference type="EMBL" id="NGY05268.1"/>
    </source>
</evidence>
<feature type="transmembrane region" description="Helical" evidence="4">
    <location>
        <begin position="372"/>
        <end position="394"/>
    </location>
</feature>
<proteinExistence type="inferred from homology"/>
<dbReference type="Pfam" id="PF25917">
    <property type="entry name" value="BSH_RND"/>
    <property type="match status" value="1"/>
</dbReference>
<evidence type="ECO:0000259" key="6">
    <source>
        <dbReference type="Pfam" id="PF25954"/>
    </source>
</evidence>
<feature type="transmembrane region" description="Helical" evidence="4">
    <location>
        <begin position="274"/>
        <end position="296"/>
    </location>
</feature>
<dbReference type="AlphaFoldDB" id="A0A6M2BS05"/>
<dbReference type="EMBL" id="JAAMOW010000005">
    <property type="protein sequence ID" value="NGY05268.1"/>
    <property type="molecule type" value="Genomic_DNA"/>
</dbReference>
<dbReference type="PANTHER" id="PTHR32347">
    <property type="entry name" value="EFFLUX SYSTEM COMPONENT YKNX-RELATED"/>
    <property type="match status" value="1"/>
</dbReference>
<dbReference type="Gene3D" id="2.40.30.170">
    <property type="match status" value="1"/>
</dbReference>
<dbReference type="RefSeq" id="WP_166256370.1">
    <property type="nucleotide sequence ID" value="NZ_JAAMOW010000005.1"/>
</dbReference>
<dbReference type="Gene3D" id="2.40.50.100">
    <property type="match status" value="1"/>
</dbReference>
<feature type="transmembrane region" description="Helical" evidence="4">
    <location>
        <begin position="440"/>
        <end position="460"/>
    </location>
</feature>
<evidence type="ECO:0000256" key="3">
    <source>
        <dbReference type="ARBA" id="ARBA00023054"/>
    </source>
</evidence>
<keyword evidence="4" id="KW-0472">Membrane</keyword>
<name>A0A6M2BS05_9GAMM</name>
<evidence type="ECO:0000256" key="2">
    <source>
        <dbReference type="ARBA" id="ARBA00009477"/>
    </source>
</evidence>
<reference evidence="7 8" key="1">
    <citation type="journal article" date="2014" name="Int. J. Syst. Evol. Microbiol.">
        <title>Solimonas terrae sp. nov., isolated from soil.</title>
        <authorList>
            <person name="Kim S.J."/>
            <person name="Moon J.Y."/>
            <person name="Weon H.Y."/>
            <person name="Ahn J.H."/>
            <person name="Chen W.M."/>
            <person name="Kwon S.W."/>
        </authorList>
    </citation>
    <scope>NUCLEOTIDE SEQUENCE [LARGE SCALE GENOMIC DNA]</scope>
    <source>
        <strain evidence="7 8">KIS83-12</strain>
    </source>
</reference>